<proteinExistence type="predicted"/>
<evidence type="ECO:0000313" key="2">
    <source>
        <dbReference type="Proteomes" id="UP000015520"/>
    </source>
</evidence>
<name>T0KCA2_9BACT</name>
<sequence>MRLIPISKNLDINTSYAPHSNDYTFAKNISIAPALLAELPQLITSYTLCFLKKEDSYELVVLTGDTNTNCYINPKGIWLCEIIPAHFKSYPFFIAKDKNSNLVLSIDEEALQKAEDSQSIFSSEHNLTPEVQKTAEFLQSCHSNKLQTKKAVDALAKHELFTPFEIEIVDAEKKTLQGIYAIDEEKLNTLEADTLKELRDNSALTVAYAQLFSRANESQLSKRLQYIQTQEPKKDKIDLDNFFSENNSISFT</sequence>
<dbReference type="OrthoDB" id="9806524at2"/>
<organism evidence="1 2">
    <name type="scientific">Sulfurimonas hongkongensis</name>
    <dbReference type="NCBI Taxonomy" id="1172190"/>
    <lineage>
        <taxon>Bacteria</taxon>
        <taxon>Pseudomonadati</taxon>
        <taxon>Campylobacterota</taxon>
        <taxon>Epsilonproteobacteria</taxon>
        <taxon>Campylobacterales</taxon>
        <taxon>Sulfurimonadaceae</taxon>
        <taxon>Sulfurimonas</taxon>
    </lineage>
</organism>
<dbReference type="PATRIC" id="fig|1172190.3.peg.2196"/>
<comment type="caution">
    <text evidence="1">The sequence shown here is derived from an EMBL/GenBank/DDBJ whole genome shotgun (WGS) entry which is preliminary data.</text>
</comment>
<keyword evidence="2" id="KW-1185">Reference proteome</keyword>
<protein>
    <recommendedName>
        <fullName evidence="3">SapC family protein</fullName>
    </recommendedName>
</protein>
<reference evidence="1 2" key="1">
    <citation type="submission" date="2013-07" db="EMBL/GenBank/DDBJ databases">
        <title>Sulfurimonas hongkongensis AST-10 Genome Sequencing.</title>
        <authorList>
            <person name="Cai L."/>
            <person name="Zhang T."/>
        </authorList>
    </citation>
    <scope>NUCLEOTIDE SEQUENCE [LARGE SCALE GENOMIC DNA]</scope>
    <source>
        <strain evidence="1 2">AST-10</strain>
    </source>
</reference>
<dbReference type="Pfam" id="PF07277">
    <property type="entry name" value="SapC"/>
    <property type="match status" value="1"/>
</dbReference>
<dbReference type="STRING" id="1172190.M947_11390"/>
<dbReference type="AlphaFoldDB" id="T0KCA2"/>
<evidence type="ECO:0008006" key="3">
    <source>
        <dbReference type="Google" id="ProtNLM"/>
    </source>
</evidence>
<dbReference type="RefSeq" id="WP_021288511.1">
    <property type="nucleotide sequence ID" value="NZ_AUPZ01000021.1"/>
</dbReference>
<dbReference type="Proteomes" id="UP000015520">
    <property type="component" value="Unassembled WGS sequence"/>
</dbReference>
<dbReference type="InterPro" id="IPR010836">
    <property type="entry name" value="SapC"/>
</dbReference>
<dbReference type="EMBL" id="AUPZ01000021">
    <property type="protein sequence ID" value="EQB34364.1"/>
    <property type="molecule type" value="Genomic_DNA"/>
</dbReference>
<accession>T0KCA2</accession>
<dbReference type="eggNOG" id="COG1262">
    <property type="taxonomic scope" value="Bacteria"/>
</dbReference>
<gene>
    <name evidence="1" type="ORF">M947_11390</name>
</gene>
<evidence type="ECO:0000313" key="1">
    <source>
        <dbReference type="EMBL" id="EQB34364.1"/>
    </source>
</evidence>